<evidence type="ECO:0000313" key="2">
    <source>
        <dbReference type="EMBL" id="AUG55575.1"/>
    </source>
</evidence>
<evidence type="ECO:0000313" key="3">
    <source>
        <dbReference type="Proteomes" id="UP000233458"/>
    </source>
</evidence>
<proteinExistence type="predicted"/>
<name>A0ABM6QG43_9PROT</name>
<evidence type="ECO:0000259" key="1">
    <source>
        <dbReference type="Pfam" id="PF17765"/>
    </source>
</evidence>
<dbReference type="Gene3D" id="3.30.450.180">
    <property type="match status" value="1"/>
</dbReference>
<keyword evidence="2" id="KW-0614">Plasmid</keyword>
<geneLocation type="plasmid" evidence="3">
    <name>pcsc3h3</name>
</geneLocation>
<reference evidence="2 3" key="1">
    <citation type="submission" date="2017-10" db="EMBL/GenBank/DDBJ databases">
        <title>Biodiversity and function of Thalassospira species in the particle-attached aromatic-hydrocarbon-degrading consortia from the surface seawater of the China South Sea.</title>
        <authorList>
            <person name="Dong C."/>
            <person name="Liu R."/>
            <person name="Shao Z."/>
        </authorList>
    </citation>
    <scope>NUCLEOTIDE SEQUENCE [LARGE SCALE GENOMIC DNA]</scope>
    <source>
        <strain evidence="2 3">CSC3H3</strain>
        <plasmid evidence="3">pcsc3h3</plasmid>
    </source>
</reference>
<dbReference type="Pfam" id="PF13560">
    <property type="entry name" value="HTH_31"/>
    <property type="match status" value="1"/>
</dbReference>
<sequence>MWYLCCYYSDGKQEGLLRLNRLTRSGEKEELAKFLRFCRERISPEQLGLPATRRRRTKGLRREEVATLAGVGLTWYTWFEQGRDIQVSDDFLLRLSRGLRLNRAEQEHLFALSQRQAVRAIAPAIDLPPSLIGIVKRLPDAAYVLDNCWDVLAYNDAALTLFEDLAADRPNMLRIVFFSNAYRQKIRDWSFAARLVFLKARHDFLTGGRSPILESLLDDVMGASPEAKEWWNDPEALRIGDTKIELNDPLTGWITFQLSIFSYEDHPNLRLVVYTNEHCSPFTDDQN</sequence>
<feature type="domain" description="MmyB-like transcription regulator ligand binding" evidence="1">
    <location>
        <begin position="128"/>
        <end position="284"/>
    </location>
</feature>
<keyword evidence="3" id="KW-1185">Reference proteome</keyword>
<organism evidence="2 3">
    <name type="scientific">Thalassospira marina</name>
    <dbReference type="NCBI Taxonomy" id="2048283"/>
    <lineage>
        <taxon>Bacteria</taxon>
        <taxon>Pseudomonadati</taxon>
        <taxon>Pseudomonadota</taxon>
        <taxon>Alphaproteobacteria</taxon>
        <taxon>Rhodospirillales</taxon>
        <taxon>Thalassospiraceae</taxon>
        <taxon>Thalassospira</taxon>
    </lineage>
</organism>
<protein>
    <submittedName>
        <fullName evidence="2">Transcriptional regulator</fullName>
    </submittedName>
</protein>
<gene>
    <name evidence="2" type="ORF">CSC3H3_22215</name>
</gene>
<dbReference type="Gene3D" id="1.10.260.40">
    <property type="entry name" value="lambda repressor-like DNA-binding domains"/>
    <property type="match status" value="1"/>
</dbReference>
<dbReference type="Pfam" id="PF17765">
    <property type="entry name" value="MLTR_LBD"/>
    <property type="match status" value="1"/>
</dbReference>
<dbReference type="EMBL" id="CP024200">
    <property type="protein sequence ID" value="AUG55575.1"/>
    <property type="molecule type" value="Genomic_DNA"/>
</dbReference>
<dbReference type="InterPro" id="IPR010982">
    <property type="entry name" value="Lambda_DNA-bd_dom_sf"/>
</dbReference>
<dbReference type="Proteomes" id="UP000233458">
    <property type="component" value="Plasmid pCSC3H3"/>
</dbReference>
<accession>A0ABM6QG43</accession>
<dbReference type="PANTHER" id="PTHR35010">
    <property type="entry name" value="BLL4672 PROTEIN-RELATED"/>
    <property type="match status" value="1"/>
</dbReference>
<dbReference type="InterPro" id="IPR041413">
    <property type="entry name" value="MLTR_LBD"/>
</dbReference>
<dbReference type="SUPFAM" id="SSF47413">
    <property type="entry name" value="lambda repressor-like DNA-binding domains"/>
    <property type="match status" value="1"/>
</dbReference>